<evidence type="ECO:0000313" key="3">
    <source>
        <dbReference type="Proteomes" id="UP000306888"/>
    </source>
</evidence>
<dbReference type="OrthoDB" id="357176at2"/>
<dbReference type="PANTHER" id="PTHR43259">
    <property type="entry name" value="SPT10P"/>
    <property type="match status" value="1"/>
</dbReference>
<dbReference type="PROSITE" id="PS51186">
    <property type="entry name" value="GNAT"/>
    <property type="match status" value="1"/>
</dbReference>
<evidence type="ECO:0000313" key="2">
    <source>
        <dbReference type="EMBL" id="TGY43648.1"/>
    </source>
</evidence>
<keyword evidence="3" id="KW-1185">Reference proteome</keyword>
<dbReference type="SUPFAM" id="SSF55729">
    <property type="entry name" value="Acyl-CoA N-acyltransferases (Nat)"/>
    <property type="match status" value="1"/>
</dbReference>
<protein>
    <submittedName>
        <fullName evidence="2">GNAT family N-acetyltransferase</fullName>
    </submittedName>
</protein>
<dbReference type="CDD" id="cd04301">
    <property type="entry name" value="NAT_SF"/>
    <property type="match status" value="1"/>
</dbReference>
<comment type="caution">
    <text evidence="2">The sequence shown here is derived from an EMBL/GenBank/DDBJ whole genome shotgun (WGS) entry which is preliminary data.</text>
</comment>
<organism evidence="2 3">
    <name type="scientific">Clostridium sartagoforme</name>
    <dbReference type="NCBI Taxonomy" id="84031"/>
    <lineage>
        <taxon>Bacteria</taxon>
        <taxon>Bacillati</taxon>
        <taxon>Bacillota</taxon>
        <taxon>Clostridia</taxon>
        <taxon>Eubacteriales</taxon>
        <taxon>Clostridiaceae</taxon>
        <taxon>Clostridium</taxon>
    </lineage>
</organism>
<sequence length="153" mass="17488">MSILREMSNIEFNKYLDKSIKTYAEEKVKSGNWKKDDSLSLSQSEYNKLLPDGINTINNYLFSIIDKNNDVIGIIWINKKDSNSCFIYDICINDKFQGKGYGLMAMTEVENFAKSLGAETIGLHVFGHNNKAIKLYEKLGYKATNISMSKQLY</sequence>
<dbReference type="Gene3D" id="3.40.630.30">
    <property type="match status" value="1"/>
</dbReference>
<reference evidence="2 3" key="1">
    <citation type="submission" date="2019-04" db="EMBL/GenBank/DDBJ databases">
        <title>Microbes associate with the intestines of laboratory mice.</title>
        <authorList>
            <person name="Navarre W."/>
            <person name="Wong E."/>
            <person name="Huang K."/>
            <person name="Tropini C."/>
            <person name="Ng K."/>
            <person name="Yu B."/>
        </authorList>
    </citation>
    <scope>NUCLEOTIDE SEQUENCE [LARGE SCALE GENOMIC DNA]</scope>
    <source>
        <strain evidence="2 3">NM50_B9-20</strain>
    </source>
</reference>
<dbReference type="InterPro" id="IPR000182">
    <property type="entry name" value="GNAT_dom"/>
</dbReference>
<dbReference type="AlphaFoldDB" id="A0A4S2DMS6"/>
<accession>A0A4S2DMS6</accession>
<dbReference type="InterPro" id="IPR016181">
    <property type="entry name" value="Acyl_CoA_acyltransferase"/>
</dbReference>
<dbReference type="RefSeq" id="WP_136004168.1">
    <property type="nucleotide sequence ID" value="NZ_SRYR01000001.1"/>
</dbReference>
<dbReference type="InterPro" id="IPR052829">
    <property type="entry name" value="N-acetyltransferase_domain"/>
</dbReference>
<proteinExistence type="predicted"/>
<dbReference type="Proteomes" id="UP000306888">
    <property type="component" value="Unassembled WGS sequence"/>
</dbReference>
<feature type="domain" description="N-acetyltransferase" evidence="1">
    <location>
        <begin position="2"/>
        <end position="153"/>
    </location>
</feature>
<keyword evidence="2" id="KW-0808">Transferase</keyword>
<gene>
    <name evidence="2" type="ORF">E5347_02210</name>
</gene>
<dbReference type="GO" id="GO:0016747">
    <property type="term" value="F:acyltransferase activity, transferring groups other than amino-acyl groups"/>
    <property type="evidence" value="ECO:0007669"/>
    <property type="project" value="InterPro"/>
</dbReference>
<name>A0A4S2DMS6_9CLOT</name>
<dbReference type="Pfam" id="PF00583">
    <property type="entry name" value="Acetyltransf_1"/>
    <property type="match status" value="1"/>
</dbReference>
<dbReference type="PANTHER" id="PTHR43259:SF1">
    <property type="entry name" value="N-ACETYLTRANSFERASE DOMAIN-CONTAINING PROTEIN"/>
    <property type="match status" value="1"/>
</dbReference>
<evidence type="ECO:0000259" key="1">
    <source>
        <dbReference type="PROSITE" id="PS51186"/>
    </source>
</evidence>
<dbReference type="EMBL" id="SRYR01000001">
    <property type="protein sequence ID" value="TGY43648.1"/>
    <property type="molecule type" value="Genomic_DNA"/>
</dbReference>